<evidence type="ECO:0008006" key="3">
    <source>
        <dbReference type="Google" id="ProtNLM"/>
    </source>
</evidence>
<protein>
    <recommendedName>
        <fullName evidence="3">Lipocalin/cytosolic fatty-acid binding domain-containing protein</fullName>
    </recommendedName>
</protein>
<dbReference type="AlphaFoldDB" id="A0A1B6JHD4"/>
<accession>A0A1B6JHD4</accession>
<feature type="non-terminal residue" evidence="2">
    <location>
        <position position="1"/>
    </location>
</feature>
<organism evidence="2">
    <name type="scientific">Homalodisca liturata</name>
    <dbReference type="NCBI Taxonomy" id="320908"/>
    <lineage>
        <taxon>Eukaryota</taxon>
        <taxon>Metazoa</taxon>
        <taxon>Ecdysozoa</taxon>
        <taxon>Arthropoda</taxon>
        <taxon>Hexapoda</taxon>
        <taxon>Insecta</taxon>
        <taxon>Pterygota</taxon>
        <taxon>Neoptera</taxon>
        <taxon>Paraneoptera</taxon>
        <taxon>Hemiptera</taxon>
        <taxon>Auchenorrhyncha</taxon>
        <taxon>Membracoidea</taxon>
        <taxon>Cicadellidae</taxon>
        <taxon>Cicadellinae</taxon>
        <taxon>Proconiini</taxon>
        <taxon>Homalodisca</taxon>
    </lineage>
</organism>
<keyword evidence="1" id="KW-0812">Transmembrane</keyword>
<keyword evidence="1" id="KW-1133">Transmembrane helix</keyword>
<sequence length="227" mass="26315">NKSAIVRGKFCVRRSERKQRYSILVRRYIVTDMRYGTVVYIILFLIVLTEVNTLDICNKTIIENIYRINNQPKCALYTIYALGHTTFWALPKENLSHNSSLHCIEFYLEKPFNKSTTGHLTYHFYNTSRIVNYTYHDQGKGHAVELDDSGYVFHVYGLNIPGMSCYYRCADTIKDGWDYGWNFGGIEVPIDTQNDPDVLRAVAECKRKLRDVGLSEEFVDVTTCTKC</sequence>
<keyword evidence="1" id="KW-0472">Membrane</keyword>
<feature type="transmembrane region" description="Helical" evidence="1">
    <location>
        <begin position="28"/>
        <end position="48"/>
    </location>
</feature>
<dbReference type="EMBL" id="GECU01009139">
    <property type="protein sequence ID" value="JAS98567.1"/>
    <property type="molecule type" value="Transcribed_RNA"/>
</dbReference>
<gene>
    <name evidence="2" type="ORF">g.9373</name>
</gene>
<reference evidence="2" key="1">
    <citation type="submission" date="2015-11" db="EMBL/GenBank/DDBJ databases">
        <title>De novo transcriptome assembly of four potential Pierce s Disease insect vectors from Arizona vineyards.</title>
        <authorList>
            <person name="Tassone E.E."/>
        </authorList>
    </citation>
    <scope>NUCLEOTIDE SEQUENCE</scope>
</reference>
<proteinExistence type="predicted"/>
<name>A0A1B6JHD4_9HEMI</name>
<evidence type="ECO:0000256" key="1">
    <source>
        <dbReference type="SAM" id="Phobius"/>
    </source>
</evidence>
<evidence type="ECO:0000313" key="2">
    <source>
        <dbReference type="EMBL" id="JAS98567.1"/>
    </source>
</evidence>